<dbReference type="InterPro" id="IPR024675">
    <property type="entry name" value="eIF3g_N"/>
</dbReference>
<proteinExistence type="predicted"/>
<evidence type="ECO:0000313" key="3">
    <source>
        <dbReference type="Ensembl" id="ENSBGRP00000003822.1"/>
    </source>
</evidence>
<dbReference type="GeneTree" id="ENSGT00510000047802"/>
<dbReference type="Ensembl" id="ENSBGRT00000004386.1">
    <property type="protein sequence ID" value="ENSBGRP00000003822.1"/>
    <property type="gene ID" value="ENSBGRG00000002308.1"/>
</dbReference>
<reference evidence="3" key="2">
    <citation type="submission" date="2025-08" db="UniProtKB">
        <authorList>
            <consortium name="Ensembl"/>
        </authorList>
    </citation>
    <scope>IDENTIFICATION</scope>
</reference>
<reference evidence="3" key="1">
    <citation type="submission" date="2019-05" db="EMBL/GenBank/DDBJ databases">
        <authorList>
            <person name="Zhang S."/>
            <person name="Liu J."/>
        </authorList>
    </citation>
    <scope>NUCLEOTIDE SEQUENCE [LARGE SCALE GENOMIC DNA]</scope>
</reference>
<reference evidence="3" key="3">
    <citation type="submission" date="2025-09" db="UniProtKB">
        <authorList>
            <consortium name="Ensembl"/>
        </authorList>
    </citation>
    <scope>IDENTIFICATION</scope>
</reference>
<protein>
    <submittedName>
        <fullName evidence="3">Eukaryotic translation initiation factor 3 subunit G</fullName>
    </submittedName>
</protein>
<evidence type="ECO:0000313" key="4">
    <source>
        <dbReference type="Proteomes" id="UP000694520"/>
    </source>
</evidence>
<gene>
    <name evidence="3" type="primary">EIF3G</name>
</gene>
<feature type="region of interest" description="Disordered" evidence="1">
    <location>
        <begin position="1"/>
        <end position="55"/>
    </location>
</feature>
<dbReference type="AlphaFoldDB" id="A0A8B9WCF3"/>
<name>A0A8B9WCF3_BOSMU</name>
<feature type="domain" description="Eukaryotic translation initiation factor 3 subunit G N-terminal" evidence="2">
    <location>
        <begin position="58"/>
        <end position="161"/>
    </location>
</feature>
<keyword evidence="4" id="KW-1185">Reference proteome</keyword>
<accession>A0A8B9WCF3</accession>
<evidence type="ECO:0000259" key="2">
    <source>
        <dbReference type="Pfam" id="PF12353"/>
    </source>
</evidence>
<dbReference type="Pfam" id="PF12353">
    <property type="entry name" value="eIF3g"/>
    <property type="match status" value="1"/>
</dbReference>
<sequence length="308" mass="33377">MPTGDFDSKPSWADQVEEEGEDDKCVTSELLKGIPLATGDTSPEPELLPGAPLPPPKEVINGNIKTVTEYKIDEDGKKFKIVRTFRIETRKASKAVARRKNWKKFGNSEFDPPGPNVATTTVSDDVSMTFITSKEDLNCQEEEDPMNKLKGQKIVSCRICRRPLDHPLPLQGHAGAHAEGAGRTAGPVHWREGEAPRRCQDLGIRLAGLVVGGRSGSGAQELRASLGVAGPHLGSGQDHRRWWLLPPTQQQGCGHSPRWSVGETAGGRSAGDTTRLLPLGFVRASSEHGCRRKDGVVREKAVLSVCLS</sequence>
<dbReference type="Proteomes" id="UP000694520">
    <property type="component" value="Chromosome 8"/>
</dbReference>
<organism evidence="3 4">
    <name type="scientific">Bos mutus grunniens</name>
    <name type="common">Wild yak</name>
    <name type="synonym">Bos grunniens</name>
    <dbReference type="NCBI Taxonomy" id="30521"/>
    <lineage>
        <taxon>Eukaryota</taxon>
        <taxon>Metazoa</taxon>
        <taxon>Chordata</taxon>
        <taxon>Craniata</taxon>
        <taxon>Vertebrata</taxon>
        <taxon>Euteleostomi</taxon>
        <taxon>Mammalia</taxon>
        <taxon>Eutheria</taxon>
        <taxon>Laurasiatheria</taxon>
        <taxon>Artiodactyla</taxon>
        <taxon>Ruminantia</taxon>
        <taxon>Pecora</taxon>
        <taxon>Bovidae</taxon>
        <taxon>Bovinae</taxon>
        <taxon>Bos</taxon>
    </lineage>
</organism>
<evidence type="ECO:0000256" key="1">
    <source>
        <dbReference type="SAM" id="MobiDB-lite"/>
    </source>
</evidence>
<dbReference type="CDD" id="cd12933">
    <property type="entry name" value="eIF3G"/>
    <property type="match status" value="1"/>
</dbReference>